<keyword evidence="1" id="KW-0472">Membrane</keyword>
<feature type="transmembrane region" description="Helical" evidence="1">
    <location>
        <begin position="43"/>
        <end position="60"/>
    </location>
</feature>
<keyword evidence="1" id="KW-0812">Transmembrane</keyword>
<proteinExistence type="predicted"/>
<sequence length="61" mass="6072">MTDQRPSGEKEWEVTTNTYIFAGVGAVILGGLAYASLGGVPNTIAAAVVGALAGGALGLFF</sequence>
<dbReference type="RefSeq" id="WP_109026196.1">
    <property type="nucleotide sequence ID" value="NZ_CP034087.1"/>
</dbReference>
<protein>
    <submittedName>
        <fullName evidence="2">Uncharacterized protein</fullName>
    </submittedName>
</protein>
<accession>A0A3G8MA23</accession>
<dbReference type="Proteomes" id="UP000273982">
    <property type="component" value="Plasmid pGW6_1"/>
</dbReference>
<evidence type="ECO:0000256" key="1">
    <source>
        <dbReference type="SAM" id="Phobius"/>
    </source>
</evidence>
<feature type="transmembrane region" description="Helical" evidence="1">
    <location>
        <begin position="20"/>
        <end position="37"/>
    </location>
</feature>
<name>A0A3G8MA23_9HYPH</name>
<gene>
    <name evidence="2" type="ORF">EHO51_18540</name>
</gene>
<organism evidence="2 3">
    <name type="scientific">Methylocystis rosea</name>
    <dbReference type="NCBI Taxonomy" id="173366"/>
    <lineage>
        <taxon>Bacteria</taxon>
        <taxon>Pseudomonadati</taxon>
        <taxon>Pseudomonadota</taxon>
        <taxon>Alphaproteobacteria</taxon>
        <taxon>Hyphomicrobiales</taxon>
        <taxon>Methylocystaceae</taxon>
        <taxon>Methylocystis</taxon>
    </lineage>
</organism>
<evidence type="ECO:0000313" key="3">
    <source>
        <dbReference type="Proteomes" id="UP000273982"/>
    </source>
</evidence>
<dbReference type="EMBL" id="CP034087">
    <property type="protein sequence ID" value="AZG78833.1"/>
    <property type="molecule type" value="Genomic_DNA"/>
</dbReference>
<keyword evidence="1" id="KW-1133">Transmembrane helix</keyword>
<dbReference type="AlphaFoldDB" id="A0A3G8MA23"/>
<dbReference type="KEGG" id="mros:EHO51_18540"/>
<keyword evidence="2" id="KW-0614">Plasmid</keyword>
<reference evidence="2 3" key="1">
    <citation type="submission" date="2018-11" db="EMBL/GenBank/DDBJ databases">
        <title>Genome squencing of methanotrophic bacteria isolated from alkaline groundwater in Korea.</title>
        <authorList>
            <person name="Nguyen L.N."/>
        </authorList>
    </citation>
    <scope>NUCLEOTIDE SEQUENCE [LARGE SCALE GENOMIC DNA]</scope>
    <source>
        <strain evidence="2 3">GW6</strain>
        <plasmid evidence="3">pgw6_1</plasmid>
    </source>
</reference>
<evidence type="ECO:0000313" key="2">
    <source>
        <dbReference type="EMBL" id="AZG78833.1"/>
    </source>
</evidence>
<geneLocation type="plasmid" evidence="3">
    <name>pgw6_1</name>
</geneLocation>